<feature type="domain" description="TNase-like" evidence="7">
    <location>
        <begin position="353"/>
        <end position="503"/>
    </location>
</feature>
<dbReference type="InterPro" id="IPR047386">
    <property type="entry name" value="Tudor_TDRD11"/>
</dbReference>
<dbReference type="AlphaFoldDB" id="A0A8J5MYA3"/>
<dbReference type="Gene3D" id="2.30.30.140">
    <property type="match status" value="1"/>
</dbReference>
<dbReference type="InterPro" id="IPR016071">
    <property type="entry name" value="Staphylococal_nuclease_OB-fold"/>
</dbReference>
<dbReference type="SUPFAM" id="SSF63748">
    <property type="entry name" value="Tudor/PWWP/MBT"/>
    <property type="match status" value="1"/>
</dbReference>
<gene>
    <name evidence="8" type="primary">SND1-L</name>
    <name evidence="8" type="ORF">Hamer_G018478</name>
</gene>
<dbReference type="GO" id="GO:0005634">
    <property type="term" value="C:nucleus"/>
    <property type="evidence" value="ECO:0007669"/>
    <property type="project" value="TreeGrafter"/>
</dbReference>
<dbReference type="Proteomes" id="UP000747542">
    <property type="component" value="Unassembled WGS sequence"/>
</dbReference>
<feature type="domain" description="TNase-like" evidence="7">
    <location>
        <begin position="202"/>
        <end position="340"/>
    </location>
</feature>
<dbReference type="FunFam" id="2.40.50.90:FF:000001">
    <property type="entry name" value="Staphylococcal nuclease domain-containing protein"/>
    <property type="match status" value="1"/>
</dbReference>
<proteinExistence type="predicted"/>
<evidence type="ECO:0000256" key="1">
    <source>
        <dbReference type="ARBA" id="ARBA00004496"/>
    </source>
</evidence>
<feature type="domain" description="TNase-like" evidence="7">
    <location>
        <begin position="33"/>
        <end position="176"/>
    </location>
</feature>
<evidence type="ECO:0000256" key="5">
    <source>
        <dbReference type="PIRNR" id="PIRNR017179"/>
    </source>
</evidence>
<dbReference type="CDD" id="cd20433">
    <property type="entry name" value="Tudor_TDRD11"/>
    <property type="match status" value="1"/>
</dbReference>
<dbReference type="PROSITE" id="PS50830">
    <property type="entry name" value="TNASE_3"/>
    <property type="match status" value="4"/>
</dbReference>
<dbReference type="FunFam" id="2.30.30.140:FF:000018">
    <property type="entry name" value="Serine/threonine-protein kinase 31"/>
    <property type="match status" value="1"/>
</dbReference>
<comment type="subcellular location">
    <subcellularLocation>
        <location evidence="1 5">Cytoplasm</location>
    </subcellularLocation>
</comment>
<feature type="domain" description="Tudor" evidence="6">
    <location>
        <begin position="734"/>
        <end position="791"/>
    </location>
</feature>
<evidence type="ECO:0000313" key="9">
    <source>
        <dbReference type="Proteomes" id="UP000747542"/>
    </source>
</evidence>
<evidence type="ECO:0000256" key="2">
    <source>
        <dbReference type="ARBA" id="ARBA00017230"/>
    </source>
</evidence>
<dbReference type="SUPFAM" id="SSF50199">
    <property type="entry name" value="Staphylococcal nuclease"/>
    <property type="match status" value="5"/>
</dbReference>
<dbReference type="GO" id="GO:0004518">
    <property type="term" value="F:nuclease activity"/>
    <property type="evidence" value="ECO:0007669"/>
    <property type="project" value="TreeGrafter"/>
</dbReference>
<dbReference type="EMBL" id="JAHLQT010021080">
    <property type="protein sequence ID" value="KAG7168036.1"/>
    <property type="molecule type" value="Genomic_DNA"/>
</dbReference>
<dbReference type="PANTHER" id="PTHR12302:SF2">
    <property type="entry name" value="STAPHYLOCOCCAL NUCLEASE DOMAIN-CONTAINING PROTEIN 1"/>
    <property type="match status" value="1"/>
</dbReference>
<dbReference type="Gene3D" id="2.40.50.90">
    <property type="match status" value="5"/>
</dbReference>
<feature type="domain" description="TNase-like" evidence="7">
    <location>
        <begin position="532"/>
        <end position="666"/>
    </location>
</feature>
<organism evidence="8 9">
    <name type="scientific">Homarus americanus</name>
    <name type="common">American lobster</name>
    <dbReference type="NCBI Taxonomy" id="6706"/>
    <lineage>
        <taxon>Eukaryota</taxon>
        <taxon>Metazoa</taxon>
        <taxon>Ecdysozoa</taxon>
        <taxon>Arthropoda</taxon>
        <taxon>Crustacea</taxon>
        <taxon>Multicrustacea</taxon>
        <taxon>Malacostraca</taxon>
        <taxon>Eumalacostraca</taxon>
        <taxon>Eucarida</taxon>
        <taxon>Decapoda</taxon>
        <taxon>Pleocyemata</taxon>
        <taxon>Astacidea</taxon>
        <taxon>Nephropoidea</taxon>
        <taxon>Nephropidae</taxon>
        <taxon>Homarus</taxon>
    </lineage>
</organism>
<dbReference type="Pfam" id="PF00567">
    <property type="entry name" value="TUDOR"/>
    <property type="match status" value="1"/>
</dbReference>
<evidence type="ECO:0000256" key="4">
    <source>
        <dbReference type="ARBA" id="ARBA00022737"/>
    </source>
</evidence>
<evidence type="ECO:0000313" key="8">
    <source>
        <dbReference type="EMBL" id="KAG7168036.1"/>
    </source>
</evidence>
<dbReference type="CDD" id="cd00175">
    <property type="entry name" value="SNc"/>
    <property type="match status" value="2"/>
</dbReference>
<dbReference type="PIRSF" id="PIRSF017179">
    <property type="entry name" value="RISC-Tudor-SN"/>
    <property type="match status" value="1"/>
</dbReference>
<dbReference type="FunFam" id="2.40.50.90:FF:000002">
    <property type="entry name" value="Staphylococcal nuclease domain-containing protein"/>
    <property type="match status" value="1"/>
</dbReference>
<keyword evidence="9" id="KW-1185">Reference proteome</keyword>
<accession>A0A8J5MYA3</accession>
<evidence type="ECO:0000256" key="3">
    <source>
        <dbReference type="ARBA" id="ARBA00022490"/>
    </source>
</evidence>
<dbReference type="GO" id="GO:0031332">
    <property type="term" value="C:RNAi effector complex"/>
    <property type="evidence" value="ECO:0007669"/>
    <property type="project" value="InterPro"/>
</dbReference>
<sequence>MALSTLRAVSRRGHVTYLLRQAQDTMAAPQPPQVCRGIVKQVLSGDAVIVRGQPKGGPPPERQINFSNVVAPRTARRATANAPETVDEPYGWESREHLRKKVIGKEVLFTVETKTPTGREYGAIYLGKDVATGENVTETMVADGLVSVRRESIRGESRLVDLEEAARTQSKGKWAGSDAKHVRNVKWTCENMRSFVDKARGKPIDAIVEHVRDGSTIRCFLLPDFHYITLMISGIRCPMNKLDSEGKPDKSNSEPFADEARFYTESRLLQRDIQVILETFNNNNFVGSIIHPNGNIAEALLREGFARCVDWSIATVTGGPEKLRSSEKQAKEKQLRLWTDYKPTSLSIADKDKEFTGKVVEVVNGDALVVKRQDGTNKKIFLSSVRPPRLPDSETPRPPGKNFRPLYDIPWLFEAREFLRKKLIGQKVQATVDYIQPAQNNFPEKTCCTVRIGDVNVGEAMVSKGYATVIRYRQDDDQRASCYDDLLSAEAKAIKSLKGIHNKKETPIHRVADISSDVGKAKGFLPFLQRAGRTEGVVEFVASGSRVRLFIPRETCLITFLLGGISCPRATRPAPGGVGGTLPGEPYGEEALALTKSLVLQREVDSMDKGGNFIGWLHVDNKNLSVLLVEEGLSTVHFTAESSKFYHLLTTAQESAKEKKLNVWANFVEEEKDEKVEDTVSERKVDYKPMLITVVSREGTLFGQYCSDGPALEQMMENLRSEFANKPPLGGAYNPKRGDLCAAQFVDGLWYRAKVEKVTGSNVSVRYIDYGNKEVTQAVKCASLPASFSSPGAYAHELHLALVKLSKDDDYIEDALTLLMSETMEQEVLVNREYRNQGQDFVNIQRADTKADVARTLLVNGLLLLDERKDKRFQSLVSDYRSAQEEAKRKHLNIWQYGDVTDDDAHEFGMER</sequence>
<dbReference type="SMART" id="SM00318">
    <property type="entry name" value="SNc"/>
    <property type="match status" value="4"/>
</dbReference>
<keyword evidence="4" id="KW-0677">Repeat</keyword>
<name>A0A8J5MYA3_HOMAM</name>
<dbReference type="GO" id="GO:0005829">
    <property type="term" value="C:cytosol"/>
    <property type="evidence" value="ECO:0007669"/>
    <property type="project" value="UniProtKB-UniRule"/>
</dbReference>
<dbReference type="GO" id="GO:0006402">
    <property type="term" value="P:mRNA catabolic process"/>
    <property type="evidence" value="ECO:0007669"/>
    <property type="project" value="UniProtKB-UniRule"/>
</dbReference>
<evidence type="ECO:0000259" key="7">
    <source>
        <dbReference type="PROSITE" id="PS50830"/>
    </source>
</evidence>
<comment type="caution">
    <text evidence="8">The sequence shown here is derived from an EMBL/GenBank/DDBJ whole genome shotgun (WGS) entry which is preliminary data.</text>
</comment>
<dbReference type="InterPro" id="IPR002999">
    <property type="entry name" value="Tudor"/>
</dbReference>
<keyword evidence="3 5" id="KW-0963">Cytoplasm</keyword>
<dbReference type="SMART" id="SM00333">
    <property type="entry name" value="TUDOR"/>
    <property type="match status" value="1"/>
</dbReference>
<dbReference type="Pfam" id="PF00565">
    <property type="entry name" value="SNase"/>
    <property type="match status" value="4"/>
</dbReference>
<dbReference type="FunFam" id="2.40.50.90:FF:000004">
    <property type="entry name" value="Staphylococcal nuclease domain-containing protein"/>
    <property type="match status" value="1"/>
</dbReference>
<protein>
    <recommendedName>
        <fullName evidence="2">Staphylococcal nuclease domain-containing protein 1</fullName>
    </recommendedName>
</protein>
<dbReference type="PROSITE" id="PS50304">
    <property type="entry name" value="TUDOR"/>
    <property type="match status" value="1"/>
</dbReference>
<dbReference type="InterPro" id="IPR035437">
    <property type="entry name" value="SNase_OB-fold_sf"/>
</dbReference>
<dbReference type="PANTHER" id="PTHR12302">
    <property type="entry name" value="EBNA2 BINDING PROTEIN P100"/>
    <property type="match status" value="1"/>
</dbReference>
<dbReference type="GO" id="GO:0003723">
    <property type="term" value="F:RNA binding"/>
    <property type="evidence" value="ECO:0007669"/>
    <property type="project" value="UniProtKB-UniRule"/>
</dbReference>
<dbReference type="InterPro" id="IPR016685">
    <property type="entry name" value="Silence_cplx_Nase-comp_TudorSN"/>
</dbReference>
<dbReference type="GO" id="GO:0031047">
    <property type="term" value="P:regulatory ncRNA-mediated gene silencing"/>
    <property type="evidence" value="ECO:0007669"/>
    <property type="project" value="UniProtKB-UniRule"/>
</dbReference>
<reference evidence="8" key="1">
    <citation type="journal article" date="2021" name="Sci. Adv.">
        <title>The American lobster genome reveals insights on longevity, neural, and immune adaptations.</title>
        <authorList>
            <person name="Polinski J.M."/>
            <person name="Zimin A.V."/>
            <person name="Clark K.F."/>
            <person name="Kohn A.B."/>
            <person name="Sadowski N."/>
            <person name="Timp W."/>
            <person name="Ptitsyn A."/>
            <person name="Khanna P."/>
            <person name="Romanova D.Y."/>
            <person name="Williams P."/>
            <person name="Greenwood S.J."/>
            <person name="Moroz L.L."/>
            <person name="Walt D.R."/>
            <person name="Bodnar A.G."/>
        </authorList>
    </citation>
    <scope>NUCLEOTIDE SEQUENCE</scope>
    <source>
        <strain evidence="8">GMGI-L3</strain>
    </source>
</reference>
<evidence type="ECO:0000259" key="6">
    <source>
        <dbReference type="PROSITE" id="PS50304"/>
    </source>
</evidence>